<gene>
    <name evidence="1" type="ORF">WOLCODRAFT_23577</name>
</gene>
<dbReference type="SUPFAM" id="SSF56112">
    <property type="entry name" value="Protein kinase-like (PK-like)"/>
    <property type="match status" value="1"/>
</dbReference>
<dbReference type="Proteomes" id="UP000218811">
    <property type="component" value="Unassembled WGS sequence"/>
</dbReference>
<evidence type="ECO:0008006" key="3">
    <source>
        <dbReference type="Google" id="ProtNLM"/>
    </source>
</evidence>
<reference evidence="1 2" key="1">
    <citation type="journal article" date="2012" name="Science">
        <title>The Paleozoic origin of enzymatic lignin decomposition reconstructed from 31 fungal genomes.</title>
        <authorList>
            <person name="Floudas D."/>
            <person name="Binder M."/>
            <person name="Riley R."/>
            <person name="Barry K."/>
            <person name="Blanchette R.A."/>
            <person name="Henrissat B."/>
            <person name="Martinez A.T."/>
            <person name="Otillar R."/>
            <person name="Spatafora J.W."/>
            <person name="Yadav J.S."/>
            <person name="Aerts A."/>
            <person name="Benoit I."/>
            <person name="Boyd A."/>
            <person name="Carlson A."/>
            <person name="Copeland A."/>
            <person name="Coutinho P.M."/>
            <person name="de Vries R.P."/>
            <person name="Ferreira P."/>
            <person name="Findley K."/>
            <person name="Foster B."/>
            <person name="Gaskell J."/>
            <person name="Glotzer D."/>
            <person name="Gorecki P."/>
            <person name="Heitman J."/>
            <person name="Hesse C."/>
            <person name="Hori C."/>
            <person name="Igarashi K."/>
            <person name="Jurgens J.A."/>
            <person name="Kallen N."/>
            <person name="Kersten P."/>
            <person name="Kohler A."/>
            <person name="Kuees U."/>
            <person name="Kumar T.K.A."/>
            <person name="Kuo A."/>
            <person name="LaButti K."/>
            <person name="Larrondo L.F."/>
            <person name="Lindquist E."/>
            <person name="Ling A."/>
            <person name="Lombard V."/>
            <person name="Lucas S."/>
            <person name="Lundell T."/>
            <person name="Martin R."/>
            <person name="McLaughlin D.J."/>
            <person name="Morgenstern I."/>
            <person name="Morin E."/>
            <person name="Murat C."/>
            <person name="Nagy L.G."/>
            <person name="Nolan M."/>
            <person name="Ohm R.A."/>
            <person name="Patyshakuliyeva A."/>
            <person name="Rokas A."/>
            <person name="Ruiz-Duenas F.J."/>
            <person name="Sabat G."/>
            <person name="Salamov A."/>
            <person name="Samejima M."/>
            <person name="Schmutz J."/>
            <person name="Slot J.C."/>
            <person name="St John F."/>
            <person name="Stenlid J."/>
            <person name="Sun H."/>
            <person name="Sun S."/>
            <person name="Syed K."/>
            <person name="Tsang A."/>
            <person name="Wiebenga A."/>
            <person name="Young D."/>
            <person name="Pisabarro A."/>
            <person name="Eastwood D.C."/>
            <person name="Martin F."/>
            <person name="Cullen D."/>
            <person name="Grigoriev I.V."/>
            <person name="Hibbett D.S."/>
        </authorList>
    </citation>
    <scope>NUCLEOTIDE SEQUENCE [LARGE SCALE GENOMIC DNA]</scope>
    <source>
        <strain evidence="1 2">MD-104</strain>
    </source>
</reference>
<dbReference type="EMBL" id="KB468053">
    <property type="protein sequence ID" value="PCH39722.1"/>
    <property type="molecule type" value="Genomic_DNA"/>
</dbReference>
<dbReference type="AlphaFoldDB" id="A0A2H3JBT5"/>
<evidence type="ECO:0000313" key="1">
    <source>
        <dbReference type="EMBL" id="PCH39722.1"/>
    </source>
</evidence>
<dbReference type="OrthoDB" id="3250989at2759"/>
<dbReference type="OMA" id="ARIFRCL"/>
<organism evidence="1 2">
    <name type="scientific">Wolfiporia cocos (strain MD-104)</name>
    <name type="common">Brown rot fungus</name>
    <dbReference type="NCBI Taxonomy" id="742152"/>
    <lineage>
        <taxon>Eukaryota</taxon>
        <taxon>Fungi</taxon>
        <taxon>Dikarya</taxon>
        <taxon>Basidiomycota</taxon>
        <taxon>Agaricomycotina</taxon>
        <taxon>Agaricomycetes</taxon>
        <taxon>Polyporales</taxon>
        <taxon>Phaeolaceae</taxon>
        <taxon>Wolfiporia</taxon>
    </lineage>
</organism>
<proteinExistence type="predicted"/>
<keyword evidence="2" id="KW-1185">Reference proteome</keyword>
<protein>
    <recommendedName>
        <fullName evidence="3">Protein kinase domain-containing protein</fullName>
    </recommendedName>
</protein>
<sequence length="606" mass="67554">MPSPSLLVLYYPHPTTPWYAKVPVTGDAVLASILDRIEEDKGIKIPRLLNNIYAPPDIRLNPIATMLARAQEWLRFNLNEQGVQIDEYDDIDHLFEGVPIGRIHILIVDEDVEEGLDQVADLAERMNKFALDACEATAKGVAKEPSPSDGVHRPSNVLRQDTGIIHAGRPYLNYGLPPALYNATLARLDFHLQSLDEDLGDLIPDPALVGHVHSFMAASLETYDNENGRQIALRDHLHAIMRAHAEWWTALPGCKPDAIWRKDSFPFVVLELKNESGLEGDATLQAALSYSKIVGMNEHAKWRKSTNVPVILIGLMGDFLEIAGAVFVGGVYPSAPFSQRLGLNFHSHRNVLRVSKAFKAVTIAAAELLKFYSREPSPSYGLAHLFPSPTHQEGDPILALTFKHRMTRTGKLYQVAKDDQERRSGLFVAALSDADGGGGDNEVIVKFTERYNADAHRLLANSGLAPKLYSCSRVMGGLYMVVMERMKGETAWTLSQRKDGIPYEVYEDVESAISKLHAADLVFGDLRMPNVMCVRDGGDGSKTSGMLLDYDWAGIDEKDRYPSTLNHQLEDEWARGMERYGVMRKEHDREMLEMLRVTCQPKLSVA</sequence>
<dbReference type="InterPro" id="IPR011009">
    <property type="entry name" value="Kinase-like_dom_sf"/>
</dbReference>
<evidence type="ECO:0000313" key="2">
    <source>
        <dbReference type="Proteomes" id="UP000218811"/>
    </source>
</evidence>
<dbReference type="STRING" id="742152.A0A2H3JBT5"/>
<name>A0A2H3JBT5_WOLCO</name>
<accession>A0A2H3JBT5</accession>